<dbReference type="EMBL" id="MT145187">
    <property type="protein sequence ID" value="QJI04574.1"/>
    <property type="molecule type" value="Genomic_DNA"/>
</dbReference>
<accession>A0A6H1Z974</accession>
<dbReference type="EMBL" id="MT143973">
    <property type="protein sequence ID" value="QJA44104.1"/>
    <property type="molecule type" value="Genomic_DNA"/>
</dbReference>
<organism evidence="1">
    <name type="scientific">viral metagenome</name>
    <dbReference type="NCBI Taxonomy" id="1070528"/>
    <lineage>
        <taxon>unclassified sequences</taxon>
        <taxon>metagenomes</taxon>
        <taxon>organismal metagenomes</taxon>
    </lineage>
</organism>
<name>A0A6H1Z974_9ZZZZ</name>
<evidence type="ECO:0000313" key="4">
    <source>
        <dbReference type="EMBL" id="QJI04574.1"/>
    </source>
</evidence>
<evidence type="ECO:0000313" key="3">
    <source>
        <dbReference type="EMBL" id="QJH93544.1"/>
    </source>
</evidence>
<sequence length="869" mass="96340">MNIQEFREKFPQYDKIPDTDLAVRLKEKFYPAMSQTEFNTKFLGEQAKPEAPKPGWTSQFERMGQIYTEEVESGLSKMKEFYRRPRGKQIAPAIGGALQYGLSPLTAVAKGAFGEPVEQGVKALGAPESVSKFAGATAEQIPYFLPYGKLVSMAGKALPEAKVVAEAQKIGPKITRDIQAGSKKPLQFPVEPSPELAAEMTAAGKLSKPVIEEGLQKQVADAVVESVRANPTPQNKRIGQSVVDLIAHREMQWQDLPGILKKYDITPEEFAIRLKDTYSTAGRSLQRLSVAARKTRELIKDNPEAQKVLDKVVKELPEPGGWDKAWNTLYNIESTRRGFLVTQLATGARNALSQTGRAIVGAADEAIQGAIRATIGGEGNILKQMGQGLDTFIAFANRLSPKARKHFADLMGSENASFAKIKLFSAAVHEVTAGRTVANLLNTPNRFQEYFFRKIATEAKLMQLIERKGLNYKNIKPEQITQKMWEQAVDYGLEATFAAMPKSKFGQTIVRQWAGNPLMTALLNPFPRFAFGNALPYMINYSPISLMKAMNPKVVAELASGNPDKFASLASKGLMGSMMLGWAMWYRNQPDAPGKYYHIASGENDVIDLRAFAPLATPYLLLAEAMSAPERLSAADWMQAAIGLNRVAGTGLVATDIIRGKKLENSMQVIGRLAGEYAGSFTVPVRTFQDFYAGMDPEEAKIRDVRERQLMGPVMRNIPVVSQSLPESAHPLKAEPPRAEHPIARQLTGLSRKTQNMLEKEVDRLAIDTTRIYPRTGVPEADRELSKIMGPIAERTMPKILTNPEYKKLSDPMKRLVWSEYMTQLRTAARGVLQQQNPELFLQIKYEGLAEDVIDILESRGIKLPRRNP</sequence>
<proteinExistence type="predicted"/>
<evidence type="ECO:0000313" key="1">
    <source>
        <dbReference type="EMBL" id="QJA44104.1"/>
    </source>
</evidence>
<gene>
    <name evidence="4" type="ORF">MM415A00093_0067</name>
    <name evidence="2" type="ORF">MM415B00143_0075</name>
    <name evidence="1" type="ORF">TM448A00087_0037</name>
    <name evidence="3" type="ORF">TM448B00099_0020</name>
</gene>
<dbReference type="EMBL" id="MT144589">
    <property type="protein sequence ID" value="QJH93544.1"/>
    <property type="molecule type" value="Genomic_DNA"/>
</dbReference>
<reference evidence="1" key="1">
    <citation type="submission" date="2020-03" db="EMBL/GenBank/DDBJ databases">
        <title>The deep terrestrial virosphere.</title>
        <authorList>
            <person name="Holmfeldt K."/>
            <person name="Nilsson E."/>
            <person name="Simone D."/>
            <person name="Lopez-Fernandez M."/>
            <person name="Wu X."/>
            <person name="de Brujin I."/>
            <person name="Lundin D."/>
            <person name="Andersson A."/>
            <person name="Bertilsson S."/>
            <person name="Dopson M."/>
        </authorList>
    </citation>
    <scope>NUCLEOTIDE SEQUENCE</scope>
    <source>
        <strain evidence="4">MM415A00093</strain>
        <strain evidence="2">MM415B00143</strain>
        <strain evidence="1">TM448A00087</strain>
        <strain evidence="3">TM448B00099</strain>
    </source>
</reference>
<dbReference type="AlphaFoldDB" id="A0A6H1Z974"/>
<dbReference type="EMBL" id="MT141577">
    <property type="protein sequence ID" value="QJA67924.1"/>
    <property type="molecule type" value="Genomic_DNA"/>
</dbReference>
<protein>
    <submittedName>
        <fullName evidence="1">Uncharacterized protein</fullName>
    </submittedName>
</protein>
<evidence type="ECO:0000313" key="2">
    <source>
        <dbReference type="EMBL" id="QJA67924.1"/>
    </source>
</evidence>